<dbReference type="AlphaFoldDB" id="A0A3N4JFK3"/>
<reference evidence="2 3" key="1">
    <citation type="journal article" date="2018" name="Nat. Ecol. Evol.">
        <title>Pezizomycetes genomes reveal the molecular basis of ectomycorrhizal truffle lifestyle.</title>
        <authorList>
            <person name="Murat C."/>
            <person name="Payen T."/>
            <person name="Noel B."/>
            <person name="Kuo A."/>
            <person name="Morin E."/>
            <person name="Chen J."/>
            <person name="Kohler A."/>
            <person name="Krizsan K."/>
            <person name="Balestrini R."/>
            <person name="Da Silva C."/>
            <person name="Montanini B."/>
            <person name="Hainaut M."/>
            <person name="Levati E."/>
            <person name="Barry K.W."/>
            <person name="Belfiori B."/>
            <person name="Cichocki N."/>
            <person name="Clum A."/>
            <person name="Dockter R.B."/>
            <person name="Fauchery L."/>
            <person name="Guy J."/>
            <person name="Iotti M."/>
            <person name="Le Tacon F."/>
            <person name="Lindquist E.A."/>
            <person name="Lipzen A."/>
            <person name="Malagnac F."/>
            <person name="Mello A."/>
            <person name="Molinier V."/>
            <person name="Miyauchi S."/>
            <person name="Poulain J."/>
            <person name="Riccioni C."/>
            <person name="Rubini A."/>
            <person name="Sitrit Y."/>
            <person name="Splivallo R."/>
            <person name="Traeger S."/>
            <person name="Wang M."/>
            <person name="Zifcakova L."/>
            <person name="Wipf D."/>
            <person name="Zambonelli A."/>
            <person name="Paolocci F."/>
            <person name="Nowrousian M."/>
            <person name="Ottonello S."/>
            <person name="Baldrian P."/>
            <person name="Spatafora J.W."/>
            <person name="Henrissat B."/>
            <person name="Nagy L.G."/>
            <person name="Aury J.M."/>
            <person name="Wincker P."/>
            <person name="Grigoriev I.V."/>
            <person name="Bonfante P."/>
            <person name="Martin F.M."/>
        </authorList>
    </citation>
    <scope>NUCLEOTIDE SEQUENCE [LARGE SCALE GENOMIC DNA]</scope>
    <source>
        <strain evidence="2 3">120613-1</strain>
    </source>
</reference>
<feature type="compositionally biased region" description="Basic and acidic residues" evidence="1">
    <location>
        <begin position="58"/>
        <end position="89"/>
    </location>
</feature>
<feature type="compositionally biased region" description="Low complexity" evidence="1">
    <location>
        <begin position="28"/>
        <end position="39"/>
    </location>
</feature>
<sequence>MPIPLFTTEKPSNSETGQPPSQAETAHSTPLTSGTPPGTNAGSGDTVTATSERRRRSSAAERTKEEQEAADRAYLERMEEEYAKREGGA</sequence>
<feature type="region of interest" description="Disordered" evidence="1">
    <location>
        <begin position="1"/>
        <end position="89"/>
    </location>
</feature>
<feature type="compositionally biased region" description="Polar residues" evidence="1">
    <location>
        <begin position="9"/>
        <end position="27"/>
    </location>
</feature>
<evidence type="ECO:0000313" key="2">
    <source>
        <dbReference type="EMBL" id="RPA97023.1"/>
    </source>
</evidence>
<organism evidence="2 3">
    <name type="scientific">Choiromyces venosus 120613-1</name>
    <dbReference type="NCBI Taxonomy" id="1336337"/>
    <lineage>
        <taxon>Eukaryota</taxon>
        <taxon>Fungi</taxon>
        <taxon>Dikarya</taxon>
        <taxon>Ascomycota</taxon>
        <taxon>Pezizomycotina</taxon>
        <taxon>Pezizomycetes</taxon>
        <taxon>Pezizales</taxon>
        <taxon>Tuberaceae</taxon>
        <taxon>Choiromyces</taxon>
    </lineage>
</organism>
<evidence type="ECO:0000256" key="1">
    <source>
        <dbReference type="SAM" id="MobiDB-lite"/>
    </source>
</evidence>
<name>A0A3N4JFK3_9PEZI</name>
<protein>
    <submittedName>
        <fullName evidence="2">Uncharacterized protein</fullName>
    </submittedName>
</protein>
<accession>A0A3N4JFK3</accession>
<evidence type="ECO:0000313" key="3">
    <source>
        <dbReference type="Proteomes" id="UP000276215"/>
    </source>
</evidence>
<dbReference type="Proteomes" id="UP000276215">
    <property type="component" value="Unassembled WGS sequence"/>
</dbReference>
<dbReference type="EMBL" id="ML120409">
    <property type="protein sequence ID" value="RPA97023.1"/>
    <property type="molecule type" value="Genomic_DNA"/>
</dbReference>
<proteinExistence type="predicted"/>
<keyword evidence="3" id="KW-1185">Reference proteome</keyword>
<gene>
    <name evidence="2" type="ORF">L873DRAFT_1692581</name>
</gene>